<protein>
    <submittedName>
        <fullName evidence="4">Uncharacterized protein</fullName>
    </submittedName>
</protein>
<evidence type="ECO:0000313" key="5">
    <source>
        <dbReference type="Proteomes" id="UP001295423"/>
    </source>
</evidence>
<feature type="region of interest" description="Disordered" evidence="1">
    <location>
        <begin position="131"/>
        <end position="222"/>
    </location>
</feature>
<keyword evidence="5" id="KW-1185">Reference proteome</keyword>
<comment type="caution">
    <text evidence="4">The sequence shown here is derived from an EMBL/GenBank/DDBJ whole genome shotgun (WGS) entry which is preliminary data.</text>
</comment>
<name>A0AAD2G0X2_9STRA</name>
<reference evidence="4" key="1">
    <citation type="submission" date="2023-08" db="EMBL/GenBank/DDBJ databases">
        <authorList>
            <person name="Audoor S."/>
            <person name="Bilcke G."/>
        </authorList>
    </citation>
    <scope>NUCLEOTIDE SEQUENCE</scope>
</reference>
<feature type="compositionally biased region" description="Polar residues" evidence="1">
    <location>
        <begin position="364"/>
        <end position="374"/>
    </location>
</feature>
<accession>A0AAD2G0X2</accession>
<feature type="transmembrane region" description="Helical" evidence="2">
    <location>
        <begin position="569"/>
        <end position="588"/>
    </location>
</feature>
<gene>
    <name evidence="4" type="ORF">CYCCA115_LOCUS17609</name>
</gene>
<evidence type="ECO:0000256" key="2">
    <source>
        <dbReference type="SAM" id="Phobius"/>
    </source>
</evidence>
<keyword evidence="2" id="KW-0812">Transmembrane</keyword>
<feature type="compositionally biased region" description="Polar residues" evidence="1">
    <location>
        <begin position="166"/>
        <end position="180"/>
    </location>
</feature>
<feature type="chain" id="PRO_5041897082" evidence="3">
    <location>
        <begin position="23"/>
        <end position="590"/>
    </location>
</feature>
<feature type="compositionally biased region" description="Pro residues" evidence="1">
    <location>
        <begin position="346"/>
        <end position="359"/>
    </location>
</feature>
<feature type="compositionally biased region" description="Low complexity" evidence="1">
    <location>
        <begin position="196"/>
        <end position="222"/>
    </location>
</feature>
<organism evidence="4 5">
    <name type="scientific">Cylindrotheca closterium</name>
    <dbReference type="NCBI Taxonomy" id="2856"/>
    <lineage>
        <taxon>Eukaryota</taxon>
        <taxon>Sar</taxon>
        <taxon>Stramenopiles</taxon>
        <taxon>Ochrophyta</taxon>
        <taxon>Bacillariophyta</taxon>
        <taxon>Bacillariophyceae</taxon>
        <taxon>Bacillariophycidae</taxon>
        <taxon>Bacillariales</taxon>
        <taxon>Bacillariaceae</taxon>
        <taxon>Cylindrotheca</taxon>
    </lineage>
</organism>
<feature type="compositionally biased region" description="Low complexity" evidence="1">
    <location>
        <begin position="156"/>
        <end position="165"/>
    </location>
</feature>
<keyword evidence="3" id="KW-0732">Signal</keyword>
<feature type="signal peptide" evidence="3">
    <location>
        <begin position="1"/>
        <end position="22"/>
    </location>
</feature>
<dbReference type="EMBL" id="CAKOGP040001981">
    <property type="protein sequence ID" value="CAJ1959188.1"/>
    <property type="molecule type" value="Genomic_DNA"/>
</dbReference>
<evidence type="ECO:0000256" key="1">
    <source>
        <dbReference type="SAM" id="MobiDB-lite"/>
    </source>
</evidence>
<dbReference type="Proteomes" id="UP001295423">
    <property type="component" value="Unassembled WGS sequence"/>
</dbReference>
<sequence>MAKRSFRVALFCLQMYLYETVAQVQPRQQGEVCLFAGEVFQPGESYGELFEIPRCGNWFEFPCFCNLDFDPPIDCPYCGLLIQNGDFVCAKENERVSIVNDRGVAKNCACLRRTPDSLGENYLEAICVDAPVPNPPPPTNRPTILTSPPTTPPTNRPTISTNPPTIQETEPPVNNDNGSNPNPTSAPVTPAPTTPAPTTRAPVTSAPTTAAPTTPAPTIDTTPVDPNDVCVIDVDGISQTFLNGQSFGTALLTRCIDATEYPCFCDTSLDIKIRCPYCGYLTVTGELACARLDETIQFSDRSNTPTECTCLDDISLASNCRDLSAPTPEPTREIVITAQPTSSPTTPDPTPSPTSPAPTRPTIGTPQPSISTVPSIAPLPVTPWPTVGIDKPAIAEPIRQPVAQPSTPKPSPDGCFFNREEDESLAFVENGFPFGSDVVGPCPVDEFPVICNTRLTGKREYPYCVFSSATRDSGVSINGRSGMQKVCARSGSRVLITRTDGNRELCSCLYNNPAIGPVSQCKMVDFNYTEILFTREPTMSPTIETLGNNLGVDDPVNNPPISAATLPRWWSLAMMGCTTMILLVVVDLRM</sequence>
<feature type="region of interest" description="Disordered" evidence="1">
    <location>
        <begin position="322"/>
        <end position="374"/>
    </location>
</feature>
<evidence type="ECO:0000313" key="4">
    <source>
        <dbReference type="EMBL" id="CAJ1959188.1"/>
    </source>
</evidence>
<proteinExistence type="predicted"/>
<keyword evidence="2" id="KW-1133">Transmembrane helix</keyword>
<keyword evidence="2" id="KW-0472">Membrane</keyword>
<dbReference type="AlphaFoldDB" id="A0AAD2G0X2"/>
<evidence type="ECO:0000256" key="3">
    <source>
        <dbReference type="SAM" id="SignalP"/>
    </source>
</evidence>